<feature type="domain" description="Copper amine oxidase N2-terminal" evidence="3">
    <location>
        <begin position="42"/>
        <end position="127"/>
    </location>
</feature>
<dbReference type="EC" id="1.4.3.-" evidence="1"/>
<dbReference type="InterPro" id="IPR000269">
    <property type="entry name" value="Cu_amine_oxidase"/>
</dbReference>
<sequence length="273" mass="30043">MQKLSSSVYSPLLLLFLLVFASFYPTDPSPDGHLHAADVPSHPLDPLTFSEIATVHSILTAHPPFSPPHHFPAIHSLSLLEPPKSAVLSWLKNTATSSLPPRLASIITSSPNLTHLITVDKQARRVLVHNSLSHPSAFPRLTTSDIVRASYAALSHPPFARAIRSRGLDPLSVFCIPLSPCWFGPAEENRRLAKVQCYAIGPNLYMRPLEGLTALVDVDTARVVWIRDVEQDNVPPVPSGEGTDYRYRPGAGRPHGCRLRGLEEGRDSRWRAT</sequence>
<dbReference type="GO" id="GO:0009308">
    <property type="term" value="P:amine metabolic process"/>
    <property type="evidence" value="ECO:0007669"/>
    <property type="project" value="UniProtKB-UniRule"/>
</dbReference>
<keyword evidence="1" id="KW-0186">Copper</keyword>
<evidence type="ECO:0000256" key="2">
    <source>
        <dbReference type="SAM" id="SignalP"/>
    </source>
</evidence>
<dbReference type="Pfam" id="PF02727">
    <property type="entry name" value="Cu_amine_oxidN2"/>
    <property type="match status" value="1"/>
</dbReference>
<dbReference type="InterPro" id="IPR015800">
    <property type="entry name" value="Cu_amine_oxidase_N2"/>
</dbReference>
<reference evidence="5 6" key="1">
    <citation type="journal article" date="2020" name="Nat. Food">
        <title>A phased Vanilla planifolia genome enables genetic improvement of flavour and production.</title>
        <authorList>
            <person name="Hasing T."/>
            <person name="Tang H."/>
            <person name="Brym M."/>
            <person name="Khazi F."/>
            <person name="Huang T."/>
            <person name="Chambers A.H."/>
        </authorList>
    </citation>
    <scope>NUCLEOTIDE SEQUENCE [LARGE SCALE GENOMIC DNA]</scope>
    <source>
        <tissue evidence="5">Leaf</tissue>
    </source>
</reference>
<dbReference type="OrthoDB" id="432719at2759"/>
<dbReference type="SUPFAM" id="SSF54416">
    <property type="entry name" value="Amine oxidase N-terminal region"/>
    <property type="match status" value="2"/>
</dbReference>
<dbReference type="PANTHER" id="PTHR10638">
    <property type="entry name" value="COPPER AMINE OXIDASE"/>
    <property type="match status" value="1"/>
</dbReference>
<dbReference type="Proteomes" id="UP000636800">
    <property type="component" value="Chromosome 1"/>
</dbReference>
<dbReference type="GO" id="GO:0005507">
    <property type="term" value="F:copper ion binding"/>
    <property type="evidence" value="ECO:0007669"/>
    <property type="project" value="InterPro"/>
</dbReference>
<dbReference type="InterPro" id="IPR015802">
    <property type="entry name" value="Cu_amine_oxidase_N3"/>
</dbReference>
<keyword evidence="1" id="KW-0479">Metal-binding</keyword>
<feature type="domain" description="Copper amine oxidase N3-terminal" evidence="4">
    <location>
        <begin position="140"/>
        <end position="229"/>
    </location>
</feature>
<organism evidence="5 6">
    <name type="scientific">Vanilla planifolia</name>
    <name type="common">Vanilla</name>
    <dbReference type="NCBI Taxonomy" id="51239"/>
    <lineage>
        <taxon>Eukaryota</taxon>
        <taxon>Viridiplantae</taxon>
        <taxon>Streptophyta</taxon>
        <taxon>Embryophyta</taxon>
        <taxon>Tracheophyta</taxon>
        <taxon>Spermatophyta</taxon>
        <taxon>Magnoliopsida</taxon>
        <taxon>Liliopsida</taxon>
        <taxon>Asparagales</taxon>
        <taxon>Orchidaceae</taxon>
        <taxon>Vanilloideae</taxon>
        <taxon>Vanilleae</taxon>
        <taxon>Vanilla</taxon>
    </lineage>
</organism>
<protein>
    <recommendedName>
        <fullName evidence="1">Amine oxidase</fullName>
        <ecNumber evidence="1">1.4.3.-</ecNumber>
    </recommendedName>
</protein>
<evidence type="ECO:0000259" key="3">
    <source>
        <dbReference type="Pfam" id="PF02727"/>
    </source>
</evidence>
<dbReference type="GO" id="GO:0048038">
    <property type="term" value="F:quinone binding"/>
    <property type="evidence" value="ECO:0007669"/>
    <property type="project" value="InterPro"/>
</dbReference>
<evidence type="ECO:0000313" key="6">
    <source>
        <dbReference type="Proteomes" id="UP000636800"/>
    </source>
</evidence>
<keyword evidence="1" id="KW-0801">TPQ</keyword>
<feature type="signal peptide" evidence="2">
    <location>
        <begin position="1"/>
        <end position="28"/>
    </location>
</feature>
<feature type="chain" id="PRO_5032385550" description="Amine oxidase" evidence="2">
    <location>
        <begin position="29"/>
        <end position="273"/>
    </location>
</feature>
<comment type="caution">
    <text evidence="5">The sequence shown here is derived from an EMBL/GenBank/DDBJ whole genome shotgun (WGS) entry which is preliminary data.</text>
</comment>
<keyword evidence="2" id="KW-0732">Signal</keyword>
<dbReference type="AlphaFoldDB" id="A0A835VHN2"/>
<comment type="similarity">
    <text evidence="1">Belongs to the copper/topaquinone oxidase family.</text>
</comment>
<dbReference type="Gene3D" id="3.10.450.40">
    <property type="match status" value="2"/>
</dbReference>
<dbReference type="InterPro" id="IPR016182">
    <property type="entry name" value="Cu_amine_oxidase_N-reg"/>
</dbReference>
<dbReference type="Pfam" id="PF02728">
    <property type="entry name" value="Cu_amine_oxidN3"/>
    <property type="match status" value="1"/>
</dbReference>
<keyword evidence="6" id="KW-1185">Reference proteome</keyword>
<dbReference type="GO" id="GO:0008131">
    <property type="term" value="F:primary methylamine oxidase activity"/>
    <property type="evidence" value="ECO:0007669"/>
    <property type="project" value="InterPro"/>
</dbReference>
<evidence type="ECO:0000256" key="1">
    <source>
        <dbReference type="RuleBase" id="RU000672"/>
    </source>
</evidence>
<proteinExistence type="inferred from homology"/>
<comment type="cofactor">
    <cofactor evidence="1">
        <name>Cu cation</name>
        <dbReference type="ChEBI" id="CHEBI:23378"/>
    </cofactor>
    <text evidence="1">Contains 1 topaquinone per subunit.</text>
</comment>
<name>A0A835VHN2_VANPL</name>
<accession>A0A835VHN2</accession>
<evidence type="ECO:0000313" key="5">
    <source>
        <dbReference type="EMBL" id="KAG0497380.1"/>
    </source>
</evidence>
<comment type="PTM">
    <text evidence="1">Topaquinone (TPQ) is generated by copper-dependent autoxidation of a specific tyrosyl residue.</text>
</comment>
<dbReference type="PANTHER" id="PTHR10638:SF41">
    <property type="entry name" value="AMINE OXIDASE"/>
    <property type="match status" value="1"/>
</dbReference>
<keyword evidence="1" id="KW-0560">Oxidoreductase</keyword>
<evidence type="ECO:0000259" key="4">
    <source>
        <dbReference type="Pfam" id="PF02728"/>
    </source>
</evidence>
<dbReference type="EMBL" id="JADCNL010000001">
    <property type="protein sequence ID" value="KAG0497380.1"/>
    <property type="molecule type" value="Genomic_DNA"/>
</dbReference>
<gene>
    <name evidence="5" type="ORF">HPP92_002071</name>
</gene>